<dbReference type="PATRIC" id="fig|1068978.7.peg.4602"/>
<dbReference type="EMBL" id="CP009110">
    <property type="protein sequence ID" value="AIJ24390.1"/>
    <property type="molecule type" value="Genomic_DNA"/>
</dbReference>
<feature type="domain" description="STAS" evidence="2">
    <location>
        <begin position="30"/>
        <end position="125"/>
    </location>
</feature>
<organism evidence="3 4">
    <name type="scientific">Amycolatopsis methanolica 239</name>
    <dbReference type="NCBI Taxonomy" id="1068978"/>
    <lineage>
        <taxon>Bacteria</taxon>
        <taxon>Bacillati</taxon>
        <taxon>Actinomycetota</taxon>
        <taxon>Actinomycetes</taxon>
        <taxon>Pseudonocardiales</taxon>
        <taxon>Pseudonocardiaceae</taxon>
        <taxon>Amycolatopsis</taxon>
        <taxon>Amycolatopsis methanolica group</taxon>
    </lineage>
</organism>
<dbReference type="PROSITE" id="PS50801">
    <property type="entry name" value="STAS"/>
    <property type="match status" value="1"/>
</dbReference>
<feature type="transmembrane region" description="Helical" evidence="1">
    <location>
        <begin position="62"/>
        <end position="83"/>
    </location>
</feature>
<dbReference type="HOGENOM" id="CLU_115403_3_1_11"/>
<dbReference type="CDD" id="cd07043">
    <property type="entry name" value="STAS_anti-anti-sigma_factors"/>
    <property type="match status" value="1"/>
</dbReference>
<keyword evidence="1" id="KW-0472">Membrane</keyword>
<dbReference type="RefSeq" id="WP_017983223.1">
    <property type="nucleotide sequence ID" value="NZ_AQUL01000001.1"/>
</dbReference>
<sequence>MSRAPRVPEESAGLTTSTPLHVSVRWPARDIAVLAVGGELDLATAARLEAAFRRLVARRPRVVVVDLSGVAFLGSSGLAAITAALTSGVVLRIVAPGSLARIFALTALDKVLDLYGTVDEALAAG</sequence>
<keyword evidence="1" id="KW-0812">Transmembrane</keyword>
<keyword evidence="1" id="KW-1133">Transmembrane helix</keyword>
<dbReference type="Gene3D" id="3.30.750.24">
    <property type="entry name" value="STAS domain"/>
    <property type="match status" value="1"/>
</dbReference>
<reference evidence="3 4" key="1">
    <citation type="submission" date="2014-07" db="EMBL/GenBank/DDBJ databases">
        <title>Whole Genome Sequence of the Amycolatopsis methanolica 239.</title>
        <authorList>
            <person name="Tang B."/>
        </authorList>
    </citation>
    <scope>NUCLEOTIDE SEQUENCE [LARGE SCALE GENOMIC DNA]</scope>
    <source>
        <strain evidence="3 4">239</strain>
    </source>
</reference>
<dbReference type="Pfam" id="PF01740">
    <property type="entry name" value="STAS"/>
    <property type="match status" value="1"/>
</dbReference>
<keyword evidence="4" id="KW-1185">Reference proteome</keyword>
<dbReference type="PANTHER" id="PTHR33495:SF13">
    <property type="entry name" value="ANTI-SIGMA-F FACTOR ANTAGONIST RSFB"/>
    <property type="match status" value="1"/>
</dbReference>
<evidence type="ECO:0000313" key="3">
    <source>
        <dbReference type="EMBL" id="AIJ24390.1"/>
    </source>
</evidence>
<evidence type="ECO:0000313" key="4">
    <source>
        <dbReference type="Proteomes" id="UP000062973"/>
    </source>
</evidence>
<dbReference type="STRING" id="1068978.AMETH_4298"/>
<dbReference type="InterPro" id="IPR036513">
    <property type="entry name" value="STAS_dom_sf"/>
</dbReference>
<proteinExistence type="predicted"/>
<name>A0A076N0J3_AMYME</name>
<dbReference type="KEGG" id="amq:AMETH_4298"/>
<evidence type="ECO:0000256" key="1">
    <source>
        <dbReference type="SAM" id="Phobius"/>
    </source>
</evidence>
<dbReference type="AlphaFoldDB" id="A0A076N0J3"/>
<accession>A0A076N0J3</accession>
<dbReference type="PANTHER" id="PTHR33495">
    <property type="entry name" value="ANTI-SIGMA FACTOR ANTAGONIST TM_1081-RELATED-RELATED"/>
    <property type="match status" value="1"/>
</dbReference>
<gene>
    <name evidence="3" type="primary">rsbV</name>
    <name evidence="3" type="ORF">AMETH_4298</name>
</gene>
<dbReference type="SUPFAM" id="SSF52091">
    <property type="entry name" value="SpoIIaa-like"/>
    <property type="match status" value="1"/>
</dbReference>
<dbReference type="GO" id="GO:0043856">
    <property type="term" value="F:anti-sigma factor antagonist activity"/>
    <property type="evidence" value="ECO:0007669"/>
    <property type="project" value="TreeGrafter"/>
</dbReference>
<evidence type="ECO:0000259" key="2">
    <source>
        <dbReference type="PROSITE" id="PS50801"/>
    </source>
</evidence>
<dbReference type="InterPro" id="IPR002645">
    <property type="entry name" value="STAS_dom"/>
</dbReference>
<protein>
    <submittedName>
        <fullName evidence="3">Anti-anti-sigma regulatory factor</fullName>
    </submittedName>
</protein>
<dbReference type="eggNOG" id="COG1366">
    <property type="taxonomic scope" value="Bacteria"/>
</dbReference>
<dbReference type="Proteomes" id="UP000062973">
    <property type="component" value="Chromosome"/>
</dbReference>